<evidence type="ECO:0000256" key="3">
    <source>
        <dbReference type="ARBA" id="ARBA00023163"/>
    </source>
</evidence>
<evidence type="ECO:0000256" key="1">
    <source>
        <dbReference type="ARBA" id="ARBA00023015"/>
    </source>
</evidence>
<proteinExistence type="predicted"/>
<protein>
    <submittedName>
        <fullName evidence="5">Helix-turn-helix transcriptional regulator</fullName>
    </submittedName>
</protein>
<keyword evidence="6" id="KW-1185">Reference proteome</keyword>
<dbReference type="InterPro" id="IPR018060">
    <property type="entry name" value="HTH_AraC"/>
</dbReference>
<dbReference type="InterPro" id="IPR046532">
    <property type="entry name" value="DUF6597"/>
</dbReference>
<feature type="domain" description="HTH araC/xylS-type" evidence="4">
    <location>
        <begin position="155"/>
        <end position="240"/>
    </location>
</feature>
<dbReference type="RefSeq" id="WP_248592904.1">
    <property type="nucleotide sequence ID" value="NZ_BAABEB010000012.1"/>
</dbReference>
<keyword evidence="1" id="KW-0805">Transcription regulation</keyword>
<evidence type="ECO:0000313" key="6">
    <source>
        <dbReference type="Proteomes" id="UP000832041"/>
    </source>
</evidence>
<gene>
    <name evidence="5" type="ORF">FOF52_06320</name>
</gene>
<dbReference type="PANTHER" id="PTHR46796">
    <property type="entry name" value="HTH-TYPE TRANSCRIPTIONAL ACTIVATOR RHAS-RELATED"/>
    <property type="match status" value="1"/>
</dbReference>
<keyword evidence="3" id="KW-0804">Transcription</keyword>
<accession>A0ABY4L3J4</accession>
<dbReference type="PANTHER" id="PTHR46796:SF15">
    <property type="entry name" value="BLL1074 PROTEIN"/>
    <property type="match status" value="1"/>
</dbReference>
<dbReference type="EMBL" id="CP051627">
    <property type="protein sequence ID" value="UPT20627.1"/>
    <property type="molecule type" value="Genomic_DNA"/>
</dbReference>
<reference evidence="5 6" key="1">
    <citation type="submission" date="2020-04" db="EMBL/GenBank/DDBJ databases">
        <title>Thermobifida alba genome sequencing and assembly.</title>
        <authorList>
            <person name="Luzics S."/>
            <person name="Horvath B."/>
            <person name="Nagy I."/>
            <person name="Toth A."/>
            <person name="Nagy I."/>
            <person name="Kukolya J."/>
        </authorList>
    </citation>
    <scope>NUCLEOTIDE SEQUENCE [LARGE SCALE GENOMIC DNA]</scope>
    <source>
        <strain evidence="5 6">DSM 43795</strain>
    </source>
</reference>
<evidence type="ECO:0000313" key="5">
    <source>
        <dbReference type="EMBL" id="UPT20627.1"/>
    </source>
</evidence>
<dbReference type="Pfam" id="PF12833">
    <property type="entry name" value="HTH_18"/>
    <property type="match status" value="1"/>
</dbReference>
<dbReference type="Gene3D" id="1.10.10.60">
    <property type="entry name" value="Homeodomain-like"/>
    <property type="match status" value="1"/>
</dbReference>
<dbReference type="InterPro" id="IPR050204">
    <property type="entry name" value="AraC_XylS_family_regulators"/>
</dbReference>
<sequence>MTPYTAVAPPADLAGDVVLGWTTRLGGGTHRLVPDGCVDVLWLDNGSVLVCGPETAAWTFALPPGTEAVGVRFRPGRAATALGLDVPGARDRRVRLEDVFGSRVQRHVAEQVAEAGGARDRLRVLQEHVRGWSAEAPEADRVGVAVAGLLERDLSRPVAELARETALSERQLHRRCTAVFGYGPATLRRILRLQRFLRLARRPGAPADLAYLACAAGYTDQPHLSRDCRALAGVSPRRLLADR</sequence>
<name>A0ABY4L3J4_THEAE</name>
<evidence type="ECO:0000259" key="4">
    <source>
        <dbReference type="SMART" id="SM00342"/>
    </source>
</evidence>
<organism evidence="5 6">
    <name type="scientific">Thermobifida alba</name>
    <name type="common">Thermomonospora alba</name>
    <dbReference type="NCBI Taxonomy" id="53522"/>
    <lineage>
        <taxon>Bacteria</taxon>
        <taxon>Bacillati</taxon>
        <taxon>Actinomycetota</taxon>
        <taxon>Actinomycetes</taxon>
        <taxon>Streptosporangiales</taxon>
        <taxon>Nocardiopsidaceae</taxon>
        <taxon>Thermobifida</taxon>
    </lineage>
</organism>
<dbReference type="Proteomes" id="UP000832041">
    <property type="component" value="Chromosome"/>
</dbReference>
<keyword evidence="2" id="KW-0238">DNA-binding</keyword>
<dbReference type="Pfam" id="PF20240">
    <property type="entry name" value="DUF6597"/>
    <property type="match status" value="1"/>
</dbReference>
<dbReference type="SMART" id="SM00342">
    <property type="entry name" value="HTH_ARAC"/>
    <property type="match status" value="1"/>
</dbReference>
<evidence type="ECO:0000256" key="2">
    <source>
        <dbReference type="ARBA" id="ARBA00023125"/>
    </source>
</evidence>